<name>A0A1G6XE25_9GAMM</name>
<dbReference type="Gene3D" id="1.10.10.10">
    <property type="entry name" value="Winged helix-like DNA-binding domain superfamily/Winged helix DNA-binding domain"/>
    <property type="match status" value="1"/>
</dbReference>
<organism evidence="10 11">
    <name type="scientific">Aquimonas voraii</name>
    <dbReference type="NCBI Taxonomy" id="265719"/>
    <lineage>
        <taxon>Bacteria</taxon>
        <taxon>Pseudomonadati</taxon>
        <taxon>Pseudomonadota</taxon>
        <taxon>Gammaproteobacteria</taxon>
        <taxon>Lysobacterales</taxon>
        <taxon>Lysobacteraceae</taxon>
        <taxon>Aquimonas</taxon>
    </lineage>
</organism>
<keyword evidence="5" id="KW-0804">Transcription</keyword>
<dbReference type="Proteomes" id="UP000199603">
    <property type="component" value="Unassembled WGS sequence"/>
</dbReference>
<dbReference type="STRING" id="265719.SAMN04488509_106149"/>
<dbReference type="GO" id="GO:0006355">
    <property type="term" value="P:regulation of DNA-templated transcription"/>
    <property type="evidence" value="ECO:0007669"/>
    <property type="project" value="InterPro"/>
</dbReference>
<evidence type="ECO:0000256" key="5">
    <source>
        <dbReference type="ARBA" id="ARBA00023163"/>
    </source>
</evidence>
<dbReference type="InterPro" id="IPR011006">
    <property type="entry name" value="CheY-like_superfamily"/>
</dbReference>
<dbReference type="SMART" id="SM00862">
    <property type="entry name" value="Trans_reg_C"/>
    <property type="match status" value="1"/>
</dbReference>
<dbReference type="GO" id="GO:0005829">
    <property type="term" value="C:cytosol"/>
    <property type="evidence" value="ECO:0007669"/>
    <property type="project" value="TreeGrafter"/>
</dbReference>
<keyword evidence="1 6" id="KW-0597">Phosphoprotein</keyword>
<evidence type="ECO:0000256" key="2">
    <source>
        <dbReference type="ARBA" id="ARBA00023012"/>
    </source>
</evidence>
<protein>
    <submittedName>
        <fullName evidence="10">DNA-binding response regulator, OmpR family, contains REC and winged-helix (WHTH) domain</fullName>
    </submittedName>
</protein>
<dbReference type="PROSITE" id="PS51755">
    <property type="entry name" value="OMPR_PHOB"/>
    <property type="match status" value="1"/>
</dbReference>
<reference evidence="10 11" key="1">
    <citation type="submission" date="2016-10" db="EMBL/GenBank/DDBJ databases">
        <authorList>
            <person name="de Groot N.N."/>
        </authorList>
    </citation>
    <scope>NUCLEOTIDE SEQUENCE [LARGE SCALE GENOMIC DNA]</scope>
    <source>
        <strain evidence="10 11">DSM 16957</strain>
    </source>
</reference>
<dbReference type="Pfam" id="PF00486">
    <property type="entry name" value="Trans_reg_C"/>
    <property type="match status" value="1"/>
</dbReference>
<dbReference type="InterPro" id="IPR001867">
    <property type="entry name" value="OmpR/PhoB-type_DNA-bd"/>
</dbReference>
<gene>
    <name evidence="10" type="ORF">SAMN04488509_106149</name>
</gene>
<accession>A0A1G6XE25</accession>
<evidence type="ECO:0000256" key="3">
    <source>
        <dbReference type="ARBA" id="ARBA00023015"/>
    </source>
</evidence>
<keyword evidence="2" id="KW-0902">Two-component regulatory system</keyword>
<keyword evidence="11" id="KW-1185">Reference proteome</keyword>
<dbReference type="InterPro" id="IPR039420">
    <property type="entry name" value="WalR-like"/>
</dbReference>
<dbReference type="InterPro" id="IPR016032">
    <property type="entry name" value="Sig_transdc_resp-reg_C-effctor"/>
</dbReference>
<dbReference type="SMART" id="SM00448">
    <property type="entry name" value="REC"/>
    <property type="match status" value="1"/>
</dbReference>
<dbReference type="InterPro" id="IPR036388">
    <property type="entry name" value="WH-like_DNA-bd_sf"/>
</dbReference>
<feature type="domain" description="Response regulatory" evidence="8">
    <location>
        <begin position="2"/>
        <end position="116"/>
    </location>
</feature>
<sequence>MKILIVEDQRDLAANLWEFLEARGHCIDHAGDGLQGLRMAETGDFDALVLDLELPRLDGLELCERLRARGHAVPVLMLSARGDLHDRLAGFRRGADDYLPKPFALLELEARLLSLHRRRNSGGPLSAGELSFDPHGGGFSRAGRRLALSALQARLLEALLRASPAVVDSARLAEQVWGAQTPGIDALHSLMAALRAVLDRPFDRPLIRTVYGLGYRLVGDGDVGESMANASDSSALSAGSGSLACTAPSMKARAGSSHSGLRL</sequence>
<dbReference type="PANTHER" id="PTHR48111">
    <property type="entry name" value="REGULATOR OF RPOS"/>
    <property type="match status" value="1"/>
</dbReference>
<dbReference type="EMBL" id="FNAG01000006">
    <property type="protein sequence ID" value="SDD75555.1"/>
    <property type="molecule type" value="Genomic_DNA"/>
</dbReference>
<dbReference type="GO" id="GO:0000976">
    <property type="term" value="F:transcription cis-regulatory region binding"/>
    <property type="evidence" value="ECO:0007669"/>
    <property type="project" value="TreeGrafter"/>
</dbReference>
<dbReference type="InterPro" id="IPR001789">
    <property type="entry name" value="Sig_transdc_resp-reg_receiver"/>
</dbReference>
<dbReference type="RefSeq" id="WP_091242863.1">
    <property type="nucleotide sequence ID" value="NZ_FNAG01000006.1"/>
</dbReference>
<feature type="DNA-binding region" description="OmpR/PhoB-type" evidence="7">
    <location>
        <begin position="122"/>
        <end position="219"/>
    </location>
</feature>
<keyword evidence="4 7" id="KW-0238">DNA-binding</keyword>
<dbReference type="Pfam" id="PF00072">
    <property type="entry name" value="Response_reg"/>
    <property type="match status" value="1"/>
</dbReference>
<dbReference type="GO" id="GO:0000156">
    <property type="term" value="F:phosphorelay response regulator activity"/>
    <property type="evidence" value="ECO:0007669"/>
    <property type="project" value="TreeGrafter"/>
</dbReference>
<dbReference type="GO" id="GO:0032993">
    <property type="term" value="C:protein-DNA complex"/>
    <property type="evidence" value="ECO:0007669"/>
    <property type="project" value="TreeGrafter"/>
</dbReference>
<feature type="domain" description="OmpR/PhoB-type" evidence="9">
    <location>
        <begin position="122"/>
        <end position="219"/>
    </location>
</feature>
<evidence type="ECO:0000259" key="9">
    <source>
        <dbReference type="PROSITE" id="PS51755"/>
    </source>
</evidence>
<dbReference type="AlphaFoldDB" id="A0A1G6XE25"/>
<dbReference type="CDD" id="cd00383">
    <property type="entry name" value="trans_reg_C"/>
    <property type="match status" value="1"/>
</dbReference>
<evidence type="ECO:0000256" key="7">
    <source>
        <dbReference type="PROSITE-ProRule" id="PRU01091"/>
    </source>
</evidence>
<evidence type="ECO:0000256" key="4">
    <source>
        <dbReference type="ARBA" id="ARBA00023125"/>
    </source>
</evidence>
<dbReference type="OrthoDB" id="9802426at2"/>
<keyword evidence="3" id="KW-0805">Transcription regulation</keyword>
<feature type="modified residue" description="4-aspartylphosphate" evidence="6">
    <location>
        <position position="51"/>
    </location>
</feature>
<dbReference type="PANTHER" id="PTHR48111:SF22">
    <property type="entry name" value="REGULATOR OF RPOS"/>
    <property type="match status" value="1"/>
</dbReference>
<evidence type="ECO:0000256" key="1">
    <source>
        <dbReference type="ARBA" id="ARBA00022553"/>
    </source>
</evidence>
<dbReference type="CDD" id="cd17574">
    <property type="entry name" value="REC_OmpR"/>
    <property type="match status" value="1"/>
</dbReference>
<dbReference type="Gene3D" id="3.40.50.2300">
    <property type="match status" value="1"/>
</dbReference>
<dbReference type="PROSITE" id="PS50110">
    <property type="entry name" value="RESPONSE_REGULATORY"/>
    <property type="match status" value="1"/>
</dbReference>
<dbReference type="SUPFAM" id="SSF46894">
    <property type="entry name" value="C-terminal effector domain of the bipartite response regulators"/>
    <property type="match status" value="1"/>
</dbReference>
<evidence type="ECO:0000259" key="8">
    <source>
        <dbReference type="PROSITE" id="PS50110"/>
    </source>
</evidence>
<evidence type="ECO:0000313" key="11">
    <source>
        <dbReference type="Proteomes" id="UP000199603"/>
    </source>
</evidence>
<proteinExistence type="predicted"/>
<evidence type="ECO:0000313" key="10">
    <source>
        <dbReference type="EMBL" id="SDD75555.1"/>
    </source>
</evidence>
<dbReference type="SUPFAM" id="SSF52172">
    <property type="entry name" value="CheY-like"/>
    <property type="match status" value="1"/>
</dbReference>
<evidence type="ECO:0000256" key="6">
    <source>
        <dbReference type="PROSITE-ProRule" id="PRU00169"/>
    </source>
</evidence>